<keyword evidence="2" id="KW-0472">Membrane</keyword>
<dbReference type="Proteomes" id="UP000510869">
    <property type="component" value="Chromosome"/>
</dbReference>
<dbReference type="Pfam" id="PF26496">
    <property type="entry name" value="DUF8163"/>
    <property type="match status" value="1"/>
</dbReference>
<feature type="transmembrane region" description="Helical" evidence="2">
    <location>
        <begin position="36"/>
        <end position="69"/>
    </location>
</feature>
<gene>
    <name evidence="4" type="ORF">HYG81_04015</name>
</gene>
<keyword evidence="2" id="KW-1133">Transmembrane helix</keyword>
<reference evidence="4 5" key="1">
    <citation type="submission" date="2020-07" db="EMBL/GenBank/DDBJ databases">
        <title>Natrinema (YPL30) sp. nov. and Haloterrigena xxxxxx (YPL8) sp. nov., isolated from a salt mine.</title>
        <authorList>
            <person name="Cui H."/>
        </authorList>
    </citation>
    <scope>NUCLEOTIDE SEQUENCE [LARGE SCALE GENOMIC DNA]</scope>
    <source>
        <strain evidence="4 5">YPL13</strain>
    </source>
</reference>
<proteinExistence type="predicted"/>
<dbReference type="RefSeq" id="WP_180841961.1">
    <property type="nucleotide sequence ID" value="NZ_CP059154.1"/>
</dbReference>
<sequence>MSEQPTVAAESAGTRETDASVRATVGGRATELDAPAIVALAALVGAFWVVAGWPGLIGGVATAAVWYALGPPYAVALGHVALVVCVPAAIDPMSFAIVEAGFVALVLASAPRTAATVPIRYVATALASAGALAGLARLALGPAGQPLWVAAAALLAAVAGGMYGLHRYGLVVVLERGAIDRGESHRRTTDESTTFGMTDGERSVPDGTTSDTDTER</sequence>
<evidence type="ECO:0000259" key="3">
    <source>
        <dbReference type="Pfam" id="PF26496"/>
    </source>
</evidence>
<evidence type="ECO:0000256" key="1">
    <source>
        <dbReference type="SAM" id="MobiDB-lite"/>
    </source>
</evidence>
<keyword evidence="5" id="KW-1185">Reference proteome</keyword>
<dbReference type="KEGG" id="nay:HYG81_04015"/>
<dbReference type="AlphaFoldDB" id="A0A7D6CS99"/>
<name>A0A7D6CS99_9EURY</name>
<evidence type="ECO:0000313" key="4">
    <source>
        <dbReference type="EMBL" id="QLK26790.1"/>
    </source>
</evidence>
<accession>A0A7D6CS99</accession>
<feature type="transmembrane region" description="Helical" evidence="2">
    <location>
        <begin position="119"/>
        <end position="140"/>
    </location>
</feature>
<feature type="transmembrane region" description="Helical" evidence="2">
    <location>
        <begin position="146"/>
        <end position="166"/>
    </location>
</feature>
<feature type="region of interest" description="Disordered" evidence="1">
    <location>
        <begin position="182"/>
        <end position="216"/>
    </location>
</feature>
<organism evidence="4 5">
    <name type="scientific">Natrinema zhouii</name>
    <dbReference type="NCBI Taxonomy" id="1710539"/>
    <lineage>
        <taxon>Archaea</taxon>
        <taxon>Methanobacteriati</taxon>
        <taxon>Methanobacteriota</taxon>
        <taxon>Stenosarchaea group</taxon>
        <taxon>Halobacteria</taxon>
        <taxon>Halobacteriales</taxon>
        <taxon>Natrialbaceae</taxon>
        <taxon>Natrinema</taxon>
    </lineage>
</organism>
<dbReference type="OrthoDB" id="178042at2157"/>
<dbReference type="GeneID" id="56142342"/>
<dbReference type="EMBL" id="CP059154">
    <property type="protein sequence ID" value="QLK26790.1"/>
    <property type="molecule type" value="Genomic_DNA"/>
</dbReference>
<keyword evidence="2" id="KW-0812">Transmembrane</keyword>
<feature type="domain" description="DUF8163" evidence="3">
    <location>
        <begin position="28"/>
        <end position="171"/>
    </location>
</feature>
<dbReference type="InterPro" id="IPR058477">
    <property type="entry name" value="DUF8163"/>
</dbReference>
<feature type="compositionally biased region" description="Polar residues" evidence="1">
    <location>
        <begin position="206"/>
        <end position="216"/>
    </location>
</feature>
<feature type="transmembrane region" description="Helical" evidence="2">
    <location>
        <begin position="81"/>
        <end position="107"/>
    </location>
</feature>
<protein>
    <recommendedName>
        <fullName evidence="3">DUF8163 domain-containing protein</fullName>
    </recommendedName>
</protein>
<evidence type="ECO:0000313" key="5">
    <source>
        <dbReference type="Proteomes" id="UP000510869"/>
    </source>
</evidence>
<evidence type="ECO:0000256" key="2">
    <source>
        <dbReference type="SAM" id="Phobius"/>
    </source>
</evidence>